<dbReference type="Proteomes" id="UP000198323">
    <property type="component" value="Unassembled WGS sequence"/>
</dbReference>
<evidence type="ECO:0000313" key="10">
    <source>
        <dbReference type="Proteomes" id="UP000198323"/>
    </source>
</evidence>
<organism evidence="9 10">
    <name type="scientific">Callipepla squamata</name>
    <name type="common">Scaled quail</name>
    <dbReference type="NCBI Taxonomy" id="9009"/>
    <lineage>
        <taxon>Eukaryota</taxon>
        <taxon>Metazoa</taxon>
        <taxon>Chordata</taxon>
        <taxon>Craniata</taxon>
        <taxon>Vertebrata</taxon>
        <taxon>Euteleostomi</taxon>
        <taxon>Archelosauria</taxon>
        <taxon>Archosauria</taxon>
        <taxon>Dinosauria</taxon>
        <taxon>Saurischia</taxon>
        <taxon>Theropoda</taxon>
        <taxon>Coelurosauria</taxon>
        <taxon>Aves</taxon>
        <taxon>Neognathae</taxon>
        <taxon>Galloanserae</taxon>
        <taxon>Galliformes</taxon>
        <taxon>Odontophoridae</taxon>
        <taxon>Callipepla</taxon>
    </lineage>
</organism>
<keyword evidence="5 8" id="KW-0175">Coiled coil</keyword>
<evidence type="ECO:0000256" key="7">
    <source>
        <dbReference type="ARBA" id="ARBA00023273"/>
    </source>
</evidence>
<comment type="similarity">
    <text evidence="3">Belongs to the ODF2 family.</text>
</comment>
<evidence type="ECO:0000256" key="5">
    <source>
        <dbReference type="ARBA" id="ARBA00023054"/>
    </source>
</evidence>
<sequence length="263" mass="30831">TMHEEAWEKMRGPCPDKHGTKITEWSLQQNLTGSVHVVREEENASCENCASHEIFGAEMAINSAENLLPAFKDILGRMTNTGSKNIDALIQKLRENETHNASLRRKILEREEQVEELSSRIQLKKVHVLKEDYPSRSVNMVEAHLEYQIQRKEMENDELKLKTQTLEKKIAEWKLQVCDCKRQMLTLRETSEQKQADLRRAIRSQKRKTEHFEEAVGYLTSRIKEHEVKLSEILSASEVWRKRHDRMVEEKTTLAIQTEDLRK</sequence>
<comment type="caution">
    <text evidence="9">The sequence shown here is derived from an EMBL/GenBank/DDBJ whole genome shotgun (WGS) entry which is preliminary data.</text>
</comment>
<dbReference type="EMBL" id="MCFN01000173">
    <property type="protein sequence ID" value="OXB63289.1"/>
    <property type="molecule type" value="Genomic_DNA"/>
</dbReference>
<dbReference type="GO" id="GO:1902018">
    <property type="term" value="P:negative regulation of cilium assembly"/>
    <property type="evidence" value="ECO:0007669"/>
    <property type="project" value="TreeGrafter"/>
</dbReference>
<comment type="subcellular location">
    <subcellularLocation>
        <location evidence="2">Cell projection</location>
        <location evidence="2">Cilium</location>
    </subcellularLocation>
    <subcellularLocation>
        <location evidence="1">Cytoplasm</location>
        <location evidence="1">Cytoskeleton</location>
        <location evidence="1">Microtubule organizing center</location>
        <location evidence="1">Centrosome</location>
        <location evidence="1">Centriole</location>
    </subcellularLocation>
</comment>
<dbReference type="STRING" id="9009.A0A226N7N2"/>
<evidence type="ECO:0000256" key="3">
    <source>
        <dbReference type="ARBA" id="ARBA00009316"/>
    </source>
</evidence>
<proteinExistence type="inferred from homology"/>
<name>A0A226N7N2_CALSU</name>
<keyword evidence="4" id="KW-0963">Cytoplasm</keyword>
<accession>A0A226N7N2</accession>
<keyword evidence="7" id="KW-0966">Cell projection</keyword>
<keyword evidence="6" id="KW-0206">Cytoskeleton</keyword>
<evidence type="ECO:0000256" key="8">
    <source>
        <dbReference type="SAM" id="Coils"/>
    </source>
</evidence>
<dbReference type="PANTHER" id="PTHR23162">
    <property type="entry name" value="OUTER DENSE FIBER OF SPERM TAILS 2"/>
    <property type="match status" value="1"/>
</dbReference>
<dbReference type="AlphaFoldDB" id="A0A226N7N2"/>
<evidence type="ECO:0000256" key="4">
    <source>
        <dbReference type="ARBA" id="ARBA00022490"/>
    </source>
</evidence>
<feature type="non-terminal residue" evidence="9">
    <location>
        <position position="1"/>
    </location>
</feature>
<reference evidence="9 10" key="1">
    <citation type="submission" date="2016-07" db="EMBL/GenBank/DDBJ databases">
        <title>Disparate Historic Effective Population Sizes Predicted by Modern Levels of Genome Diversity for the Scaled Quail (Callipepla squamata) and the Northern Bobwhite (Colinus virginianus): Inferences from First and Second Generation Draft Genome Assemblies for Sympatric New World Quail.</title>
        <authorList>
            <person name="Oldeschulte D.L."/>
            <person name="Halley Y.A."/>
            <person name="Bhattarai E.K."/>
            <person name="Brashear W.A."/>
            <person name="Hill J."/>
            <person name="Metz R.P."/>
            <person name="Johnson C.D."/>
            <person name="Rollins D."/>
            <person name="Peterson M.J."/>
            <person name="Bickhart D.M."/>
            <person name="Decker J.E."/>
            <person name="Seabury C.M."/>
        </authorList>
    </citation>
    <scope>NUCLEOTIDE SEQUENCE [LARGE SCALE GENOMIC DNA]</scope>
    <source>
        <strain evidence="9 10">Texas</strain>
        <tissue evidence="9">Leg muscle</tissue>
    </source>
</reference>
<evidence type="ECO:0000256" key="2">
    <source>
        <dbReference type="ARBA" id="ARBA00004138"/>
    </source>
</evidence>
<dbReference type="GO" id="GO:0005814">
    <property type="term" value="C:centriole"/>
    <property type="evidence" value="ECO:0007669"/>
    <property type="project" value="UniProtKB-SubCell"/>
</dbReference>
<evidence type="ECO:0000256" key="6">
    <source>
        <dbReference type="ARBA" id="ARBA00023212"/>
    </source>
</evidence>
<evidence type="ECO:0000256" key="1">
    <source>
        <dbReference type="ARBA" id="ARBA00004114"/>
    </source>
</evidence>
<dbReference type="InterPro" id="IPR026099">
    <property type="entry name" value="Odf2-rel"/>
</dbReference>
<dbReference type="GO" id="GO:0036064">
    <property type="term" value="C:ciliary basal body"/>
    <property type="evidence" value="ECO:0007669"/>
    <property type="project" value="TreeGrafter"/>
</dbReference>
<feature type="coiled-coil region" evidence="8">
    <location>
        <begin position="86"/>
        <end position="208"/>
    </location>
</feature>
<evidence type="ECO:0000313" key="9">
    <source>
        <dbReference type="EMBL" id="OXB63289.1"/>
    </source>
</evidence>
<gene>
    <name evidence="9" type="ORF">ASZ78_013739</name>
</gene>
<dbReference type="GO" id="GO:0005813">
    <property type="term" value="C:centrosome"/>
    <property type="evidence" value="ECO:0007669"/>
    <property type="project" value="TreeGrafter"/>
</dbReference>
<dbReference type="OrthoDB" id="9948429at2759"/>
<dbReference type="PANTHER" id="PTHR23162:SF7">
    <property type="entry name" value="PROTEIN BCAP"/>
    <property type="match status" value="1"/>
</dbReference>
<protein>
    <submittedName>
        <fullName evidence="9">Uncharacterized protein</fullName>
    </submittedName>
</protein>
<keyword evidence="10" id="KW-1185">Reference proteome</keyword>